<accession>A0ABY6NYL7</accession>
<reference evidence="1" key="1">
    <citation type="submission" date="2022-10" db="EMBL/GenBank/DDBJ databases">
        <title>Rhodococcus sp.75.</title>
        <authorList>
            <person name="Sun M."/>
        </authorList>
    </citation>
    <scope>NUCLEOTIDE SEQUENCE</scope>
    <source>
        <strain evidence="1">75</strain>
    </source>
</reference>
<dbReference type="InterPro" id="IPR010035">
    <property type="entry name" value="Thi_S"/>
</dbReference>
<dbReference type="RefSeq" id="WP_265382485.1">
    <property type="nucleotide sequence ID" value="NZ_CP110615.1"/>
</dbReference>
<dbReference type="PANTHER" id="PTHR34472:SF1">
    <property type="entry name" value="SULFUR CARRIER PROTEIN THIS"/>
    <property type="match status" value="1"/>
</dbReference>
<dbReference type="Pfam" id="PF02597">
    <property type="entry name" value="ThiS"/>
    <property type="match status" value="1"/>
</dbReference>
<gene>
    <name evidence="1" type="primary">thiS</name>
    <name evidence="1" type="ORF">RHODO2019_14690</name>
</gene>
<proteinExistence type="predicted"/>
<dbReference type="InterPro" id="IPR012675">
    <property type="entry name" value="Beta-grasp_dom_sf"/>
</dbReference>
<name>A0ABY6NYL7_9NOCA</name>
<dbReference type="SUPFAM" id="SSF54285">
    <property type="entry name" value="MoaD/ThiS"/>
    <property type="match status" value="1"/>
</dbReference>
<dbReference type="InterPro" id="IPR003749">
    <property type="entry name" value="ThiS/MoaD-like"/>
</dbReference>
<evidence type="ECO:0000313" key="2">
    <source>
        <dbReference type="Proteomes" id="UP001164965"/>
    </source>
</evidence>
<dbReference type="InterPro" id="IPR016155">
    <property type="entry name" value="Mopterin_synth/thiamin_S_b"/>
</dbReference>
<keyword evidence="2" id="KW-1185">Reference proteome</keyword>
<dbReference type="CDD" id="cd00565">
    <property type="entry name" value="Ubl_ThiS"/>
    <property type="match status" value="1"/>
</dbReference>
<sequence>MRVLLNGSPQEVDAGTTAAELVVLAGAPPTGVAVALDGAVLPRSRWATVLVEGATVEVLTAVQGG</sequence>
<dbReference type="Gene3D" id="3.10.20.30">
    <property type="match status" value="1"/>
</dbReference>
<evidence type="ECO:0000313" key="1">
    <source>
        <dbReference type="EMBL" id="UZJ24378.1"/>
    </source>
</evidence>
<organism evidence="1 2">
    <name type="scientific">Rhodococcus antarcticus</name>
    <dbReference type="NCBI Taxonomy" id="2987751"/>
    <lineage>
        <taxon>Bacteria</taxon>
        <taxon>Bacillati</taxon>
        <taxon>Actinomycetota</taxon>
        <taxon>Actinomycetes</taxon>
        <taxon>Mycobacteriales</taxon>
        <taxon>Nocardiaceae</taxon>
        <taxon>Rhodococcus</taxon>
    </lineage>
</organism>
<dbReference type="NCBIfam" id="TIGR01683">
    <property type="entry name" value="thiS"/>
    <property type="match status" value="1"/>
</dbReference>
<dbReference type="Proteomes" id="UP001164965">
    <property type="component" value="Chromosome"/>
</dbReference>
<dbReference type="EMBL" id="CP110615">
    <property type="protein sequence ID" value="UZJ24378.1"/>
    <property type="molecule type" value="Genomic_DNA"/>
</dbReference>
<protein>
    <submittedName>
        <fullName evidence="1">Sulfur carrier protein ThiS</fullName>
    </submittedName>
</protein>
<dbReference type="PANTHER" id="PTHR34472">
    <property type="entry name" value="SULFUR CARRIER PROTEIN THIS"/>
    <property type="match status" value="1"/>
</dbReference>